<name>A0A6J7J586_9ZZZZ</name>
<reference evidence="2" key="1">
    <citation type="submission" date="2020-05" db="EMBL/GenBank/DDBJ databases">
        <authorList>
            <person name="Chiriac C."/>
            <person name="Salcher M."/>
            <person name="Ghai R."/>
            <person name="Kavagutti S V."/>
        </authorList>
    </citation>
    <scope>NUCLEOTIDE SEQUENCE</scope>
</reference>
<organism evidence="2">
    <name type="scientific">freshwater metagenome</name>
    <dbReference type="NCBI Taxonomy" id="449393"/>
    <lineage>
        <taxon>unclassified sequences</taxon>
        <taxon>metagenomes</taxon>
        <taxon>ecological metagenomes</taxon>
    </lineage>
</organism>
<proteinExistence type="predicted"/>
<evidence type="ECO:0000256" key="1">
    <source>
        <dbReference type="SAM" id="MobiDB-lite"/>
    </source>
</evidence>
<accession>A0A6J7J586</accession>
<sequence>MANTKVGPANATSTPASAGPTARAPLTVTLPSAEAAGISSRLTSSG</sequence>
<feature type="compositionally biased region" description="Low complexity" evidence="1">
    <location>
        <begin position="7"/>
        <end position="25"/>
    </location>
</feature>
<protein>
    <submittedName>
        <fullName evidence="2">Unannotated protein</fullName>
    </submittedName>
</protein>
<evidence type="ECO:0000313" key="2">
    <source>
        <dbReference type="EMBL" id="CAB4938503.1"/>
    </source>
</evidence>
<gene>
    <name evidence="2" type="ORF">UFOPK3472_04521</name>
</gene>
<dbReference type="EMBL" id="CAFBLX010000591">
    <property type="protein sequence ID" value="CAB4938503.1"/>
    <property type="molecule type" value="Genomic_DNA"/>
</dbReference>
<dbReference type="AlphaFoldDB" id="A0A6J7J586"/>
<feature type="region of interest" description="Disordered" evidence="1">
    <location>
        <begin position="1"/>
        <end position="26"/>
    </location>
</feature>